<dbReference type="EMBL" id="CM000587">
    <property type="protein sequence ID" value="EWG55756.1"/>
    <property type="molecule type" value="Genomic_DNA"/>
</dbReference>
<protein>
    <submittedName>
        <fullName evidence="1">Uncharacterized protein</fullName>
    </submittedName>
</protein>
<keyword evidence="2" id="KW-1185">Reference proteome</keyword>
<dbReference type="GeneID" id="30074460"/>
<sequence length="269" mass="29854">MEKSIPVAYDLSSHHALGGGSYAFKTRYPLYLKTLLSDRSRRTEVNIIIQPYSPAHIGTMCSLGLAFILARRLIDEGLDVSVTCDLWDRAKGEEMTIDGVVYQKSLRDKGTFQKHLPGYVQIINELASQYRVHHRIRMEEEFGSNPEIPDVRCEIVIRRELYGKVLAPERGSLAFRASCPECGLVEKYGTRNVYADDGSAVTFQCPSHGLFTCNAPKRKATDSSSTASSSILSLDSSTKKHLTTGLRFAEAIMRGSGRSNCYGDFCPSP</sequence>
<dbReference type="OrthoDB" id="2149705at2759"/>
<reference evidence="1 2" key="1">
    <citation type="journal article" date="2010" name="Nature">
        <title>Comparative genomics reveals mobile pathogenicity chromosomes in Fusarium.</title>
        <authorList>
            <person name="Ma L.J."/>
            <person name="van der Does H.C."/>
            <person name="Borkovich K.A."/>
            <person name="Coleman J.J."/>
            <person name="Daboussi M.J."/>
            <person name="Di Pietro A."/>
            <person name="Dufresne M."/>
            <person name="Freitag M."/>
            <person name="Grabherr M."/>
            <person name="Henrissat B."/>
            <person name="Houterman P.M."/>
            <person name="Kang S."/>
            <person name="Shim W.B."/>
            <person name="Woloshuk C."/>
            <person name="Xie X."/>
            <person name="Xu J.R."/>
            <person name="Antoniw J."/>
            <person name="Baker S.E."/>
            <person name="Bluhm B.H."/>
            <person name="Breakspear A."/>
            <person name="Brown D.W."/>
            <person name="Butchko R.A."/>
            <person name="Chapman S."/>
            <person name="Coulson R."/>
            <person name="Coutinho P.M."/>
            <person name="Danchin E.G."/>
            <person name="Diener A."/>
            <person name="Gale L.R."/>
            <person name="Gardiner D.M."/>
            <person name="Goff S."/>
            <person name="Hammond-Kosack K.E."/>
            <person name="Hilburn K."/>
            <person name="Hua-Van A."/>
            <person name="Jonkers W."/>
            <person name="Kazan K."/>
            <person name="Kodira C.D."/>
            <person name="Koehrsen M."/>
            <person name="Kumar L."/>
            <person name="Lee Y.H."/>
            <person name="Li L."/>
            <person name="Manners J.M."/>
            <person name="Miranda-Saavedra D."/>
            <person name="Mukherjee M."/>
            <person name="Park G."/>
            <person name="Park J."/>
            <person name="Park S.Y."/>
            <person name="Proctor R.H."/>
            <person name="Regev A."/>
            <person name="Ruiz-Roldan M.C."/>
            <person name="Sain D."/>
            <person name="Sakthikumar S."/>
            <person name="Sykes S."/>
            <person name="Schwartz D.C."/>
            <person name="Turgeon B.G."/>
            <person name="Wapinski I."/>
            <person name="Yoder O."/>
            <person name="Young S."/>
            <person name="Zeng Q."/>
            <person name="Zhou S."/>
            <person name="Galagan J."/>
            <person name="Cuomo C.A."/>
            <person name="Kistler H.C."/>
            <person name="Rep M."/>
        </authorList>
    </citation>
    <scope>NUCLEOTIDE SEQUENCE [LARGE SCALE GENOMIC DNA]</scope>
    <source>
        <strain evidence="2">M3125 / FGSC 7600</strain>
    </source>
</reference>
<dbReference type="RefSeq" id="XP_018761947.1">
    <property type="nucleotide sequence ID" value="XM_018906826.1"/>
</dbReference>
<dbReference type="Proteomes" id="UP000009096">
    <property type="component" value="Chromosome 10"/>
</dbReference>
<dbReference type="EMBL" id="DS022265">
    <property type="protein sequence ID" value="EWG55756.1"/>
    <property type="molecule type" value="Genomic_DNA"/>
</dbReference>
<evidence type="ECO:0000313" key="2">
    <source>
        <dbReference type="Proteomes" id="UP000009096"/>
    </source>
</evidence>
<evidence type="ECO:0000313" key="1">
    <source>
        <dbReference type="EMBL" id="EWG55756.1"/>
    </source>
</evidence>
<proteinExistence type="predicted"/>
<dbReference type="KEGG" id="fvr:FVEG_17584"/>
<organism evidence="1 2">
    <name type="scientific">Gibberella moniliformis (strain M3125 / FGSC 7600)</name>
    <name type="common">Maize ear and stalk rot fungus</name>
    <name type="synonym">Fusarium verticillioides</name>
    <dbReference type="NCBI Taxonomy" id="334819"/>
    <lineage>
        <taxon>Eukaryota</taxon>
        <taxon>Fungi</taxon>
        <taxon>Dikarya</taxon>
        <taxon>Ascomycota</taxon>
        <taxon>Pezizomycotina</taxon>
        <taxon>Sordariomycetes</taxon>
        <taxon>Hypocreomycetidae</taxon>
        <taxon>Hypocreales</taxon>
        <taxon>Nectriaceae</taxon>
        <taxon>Fusarium</taxon>
        <taxon>Fusarium fujikuroi species complex</taxon>
    </lineage>
</organism>
<dbReference type="VEuPathDB" id="FungiDB:FVEG_17584"/>
<dbReference type="AlphaFoldDB" id="W7MWR4"/>
<gene>
    <name evidence="1" type="ORF">FVEG_17584</name>
</gene>
<name>W7MWR4_GIBM7</name>
<accession>W7MWR4</accession>